<keyword evidence="1" id="KW-0479">Metal-binding</keyword>
<evidence type="ECO:0000256" key="4">
    <source>
        <dbReference type="ARBA" id="ARBA00023004"/>
    </source>
</evidence>
<dbReference type="GO" id="GO:0004601">
    <property type="term" value="F:peroxidase activity"/>
    <property type="evidence" value="ECO:0007669"/>
    <property type="project" value="InterPro"/>
</dbReference>
<keyword evidence="2" id="KW-0223">Dioxygenase</keyword>
<dbReference type="InterPro" id="IPR010255">
    <property type="entry name" value="Haem_peroxidase_sf"/>
</dbReference>
<protein>
    <submittedName>
        <fullName evidence="5">Uncharacterized protein</fullName>
    </submittedName>
</protein>
<dbReference type="GO" id="GO:0004666">
    <property type="term" value="F:prostaglandin-endoperoxide synthase activity"/>
    <property type="evidence" value="ECO:0007669"/>
    <property type="project" value="TreeGrafter"/>
</dbReference>
<dbReference type="InterPro" id="IPR037120">
    <property type="entry name" value="Haem_peroxidase_sf_animal"/>
</dbReference>
<comment type="caution">
    <text evidence="5">The sequence shown here is derived from an EMBL/GenBank/DDBJ whole genome shotgun (WGS) entry which is preliminary data.</text>
</comment>
<dbReference type="GO" id="GO:0046872">
    <property type="term" value="F:metal ion binding"/>
    <property type="evidence" value="ECO:0007669"/>
    <property type="project" value="UniProtKB-KW"/>
</dbReference>
<gene>
    <name evidence="5" type="ORF">ILUMI_05412</name>
</gene>
<dbReference type="SUPFAM" id="SSF48113">
    <property type="entry name" value="Heme-dependent peroxidases"/>
    <property type="match status" value="1"/>
</dbReference>
<dbReference type="EMBL" id="VTPC01001992">
    <property type="protein sequence ID" value="KAF2900772.1"/>
    <property type="molecule type" value="Genomic_DNA"/>
</dbReference>
<sequence>MKELYSDIEAVELIVGLLVESTGTGVGPPSMSVMSAVWLVRGLISHPINSPNWWKPSTFGGEIGMNIIETASLKKLICLNMKNKCYNMYIGFKTPNNFVMKNASSKDAE</sequence>
<keyword evidence="4" id="KW-0408">Iron</keyword>
<evidence type="ECO:0000256" key="2">
    <source>
        <dbReference type="ARBA" id="ARBA00022964"/>
    </source>
</evidence>
<keyword evidence="6" id="KW-1185">Reference proteome</keyword>
<dbReference type="PROSITE" id="PS50292">
    <property type="entry name" value="PEROXIDASE_3"/>
    <property type="match status" value="1"/>
</dbReference>
<reference evidence="5" key="1">
    <citation type="submission" date="2019-08" db="EMBL/GenBank/DDBJ databases">
        <title>The genome of the North American firefly Photinus pyralis.</title>
        <authorList>
            <consortium name="Photinus pyralis genome working group"/>
            <person name="Fallon T.R."/>
            <person name="Sander Lower S.E."/>
            <person name="Weng J.-K."/>
        </authorList>
    </citation>
    <scope>NUCLEOTIDE SEQUENCE</scope>
    <source>
        <strain evidence="5">TRF0915ILg1</strain>
        <tissue evidence="5">Whole body</tissue>
    </source>
</reference>
<dbReference type="GO" id="GO:0016702">
    <property type="term" value="F:oxidoreductase activity, acting on single donors with incorporation of molecular oxygen, incorporation of two atoms of oxygen"/>
    <property type="evidence" value="ECO:0007669"/>
    <property type="project" value="TreeGrafter"/>
</dbReference>
<dbReference type="GO" id="GO:0006979">
    <property type="term" value="P:response to oxidative stress"/>
    <property type="evidence" value="ECO:0007669"/>
    <property type="project" value="InterPro"/>
</dbReference>
<evidence type="ECO:0000256" key="1">
    <source>
        <dbReference type="ARBA" id="ARBA00022723"/>
    </source>
</evidence>
<dbReference type="GO" id="GO:0043005">
    <property type="term" value="C:neuron projection"/>
    <property type="evidence" value="ECO:0007669"/>
    <property type="project" value="TreeGrafter"/>
</dbReference>
<dbReference type="AlphaFoldDB" id="A0A8K0DD06"/>
<dbReference type="InterPro" id="IPR019791">
    <property type="entry name" value="Haem_peroxidase_animal"/>
</dbReference>
<dbReference type="PANTHER" id="PTHR11903:SF39">
    <property type="entry name" value="PROSTAGLANDIN G_H SYNTHASE 2-LIKE"/>
    <property type="match status" value="1"/>
</dbReference>
<dbReference type="Proteomes" id="UP000801492">
    <property type="component" value="Unassembled WGS sequence"/>
</dbReference>
<evidence type="ECO:0000313" key="5">
    <source>
        <dbReference type="EMBL" id="KAF2900772.1"/>
    </source>
</evidence>
<evidence type="ECO:0000313" key="6">
    <source>
        <dbReference type="Proteomes" id="UP000801492"/>
    </source>
</evidence>
<dbReference type="GO" id="GO:0005737">
    <property type="term" value="C:cytoplasm"/>
    <property type="evidence" value="ECO:0007669"/>
    <property type="project" value="TreeGrafter"/>
</dbReference>
<dbReference type="InterPro" id="IPR050783">
    <property type="entry name" value="Oxylipin_biosynth_metab"/>
</dbReference>
<proteinExistence type="predicted"/>
<dbReference type="PANTHER" id="PTHR11903">
    <property type="entry name" value="PROSTAGLANDIN G/H SYNTHASE"/>
    <property type="match status" value="1"/>
</dbReference>
<keyword evidence="3" id="KW-0560">Oxidoreductase</keyword>
<dbReference type="GO" id="GO:0020037">
    <property type="term" value="F:heme binding"/>
    <property type="evidence" value="ECO:0007669"/>
    <property type="project" value="InterPro"/>
</dbReference>
<name>A0A8K0DD06_IGNLU</name>
<dbReference type="Gene3D" id="1.10.640.10">
    <property type="entry name" value="Haem peroxidase domain superfamily, animal type"/>
    <property type="match status" value="1"/>
</dbReference>
<organism evidence="5 6">
    <name type="scientific">Ignelater luminosus</name>
    <name type="common">Cucubano</name>
    <name type="synonym">Pyrophorus luminosus</name>
    <dbReference type="NCBI Taxonomy" id="2038154"/>
    <lineage>
        <taxon>Eukaryota</taxon>
        <taxon>Metazoa</taxon>
        <taxon>Ecdysozoa</taxon>
        <taxon>Arthropoda</taxon>
        <taxon>Hexapoda</taxon>
        <taxon>Insecta</taxon>
        <taxon>Pterygota</taxon>
        <taxon>Neoptera</taxon>
        <taxon>Endopterygota</taxon>
        <taxon>Coleoptera</taxon>
        <taxon>Polyphaga</taxon>
        <taxon>Elateriformia</taxon>
        <taxon>Elateroidea</taxon>
        <taxon>Elateridae</taxon>
        <taxon>Agrypninae</taxon>
        <taxon>Pyrophorini</taxon>
        <taxon>Ignelater</taxon>
    </lineage>
</organism>
<evidence type="ECO:0000256" key="3">
    <source>
        <dbReference type="ARBA" id="ARBA00023002"/>
    </source>
</evidence>
<accession>A0A8K0DD06</accession>
<dbReference type="GO" id="GO:0019371">
    <property type="term" value="P:cyclooxygenase pathway"/>
    <property type="evidence" value="ECO:0007669"/>
    <property type="project" value="TreeGrafter"/>
</dbReference>
<dbReference type="OrthoDB" id="6752260at2759"/>